<dbReference type="InterPro" id="IPR049492">
    <property type="entry name" value="BD-FAE-like_dom"/>
</dbReference>
<evidence type="ECO:0000313" key="4">
    <source>
        <dbReference type="EMBL" id="RBO86077.1"/>
    </source>
</evidence>
<protein>
    <submittedName>
        <fullName evidence="4">Acetyl esterase/lipase</fullName>
    </submittedName>
</protein>
<evidence type="ECO:0000256" key="1">
    <source>
        <dbReference type="ARBA" id="ARBA00022801"/>
    </source>
</evidence>
<evidence type="ECO:0000313" key="5">
    <source>
        <dbReference type="Proteomes" id="UP000252086"/>
    </source>
</evidence>
<dbReference type="SUPFAM" id="SSF53474">
    <property type="entry name" value="alpha/beta-Hydrolases"/>
    <property type="match status" value="1"/>
</dbReference>
<organism evidence="4 5">
    <name type="scientific">Marinomonas aquiplantarum</name>
    <dbReference type="NCBI Taxonomy" id="491951"/>
    <lineage>
        <taxon>Bacteria</taxon>
        <taxon>Pseudomonadati</taxon>
        <taxon>Pseudomonadota</taxon>
        <taxon>Gammaproteobacteria</taxon>
        <taxon>Oceanospirillales</taxon>
        <taxon>Oceanospirillaceae</taxon>
        <taxon>Marinomonas</taxon>
    </lineage>
</organism>
<feature type="signal peptide" evidence="2">
    <location>
        <begin position="1"/>
        <end position="26"/>
    </location>
</feature>
<dbReference type="InterPro" id="IPR029058">
    <property type="entry name" value="AB_hydrolase_fold"/>
</dbReference>
<dbReference type="OrthoDB" id="9771666at2"/>
<evidence type="ECO:0000259" key="3">
    <source>
        <dbReference type="Pfam" id="PF20434"/>
    </source>
</evidence>
<name>A0A366D7Q5_9GAMM</name>
<keyword evidence="1" id="KW-0378">Hydrolase</keyword>
<reference evidence="4 5" key="1">
    <citation type="submission" date="2018-06" db="EMBL/GenBank/DDBJ databases">
        <title>Genomic Encyclopedia of Type Strains, Phase III (KMG-III): the genomes of soil and plant-associated and newly described type strains.</title>
        <authorList>
            <person name="Whitman W."/>
        </authorList>
    </citation>
    <scope>NUCLEOTIDE SEQUENCE [LARGE SCALE GENOMIC DNA]</scope>
    <source>
        <strain evidence="4 5">CECT 7732</strain>
    </source>
</reference>
<keyword evidence="2" id="KW-0732">Signal</keyword>
<dbReference type="PANTHER" id="PTHR48081:SF13">
    <property type="entry name" value="ALPHA_BETA HYDROLASE"/>
    <property type="match status" value="1"/>
</dbReference>
<gene>
    <name evidence="4" type="ORF">DFP76_101353</name>
</gene>
<keyword evidence="5" id="KW-1185">Reference proteome</keyword>
<dbReference type="AlphaFoldDB" id="A0A366D7Q5"/>
<dbReference type="GO" id="GO:0016787">
    <property type="term" value="F:hydrolase activity"/>
    <property type="evidence" value="ECO:0007669"/>
    <property type="project" value="UniProtKB-KW"/>
</dbReference>
<evidence type="ECO:0000256" key="2">
    <source>
        <dbReference type="SAM" id="SignalP"/>
    </source>
</evidence>
<dbReference type="Pfam" id="PF20434">
    <property type="entry name" value="BD-FAE"/>
    <property type="match status" value="1"/>
</dbReference>
<dbReference type="Gene3D" id="3.40.50.1820">
    <property type="entry name" value="alpha/beta hydrolase"/>
    <property type="match status" value="1"/>
</dbReference>
<comment type="caution">
    <text evidence="4">The sequence shown here is derived from an EMBL/GenBank/DDBJ whole genome shotgun (WGS) entry which is preliminary data.</text>
</comment>
<sequence length="293" mass="32415">MTLTAFFRKQLIGVLMMGIFSVSAQAMTEHKDVAYGSGERNQLDIYLPEHVDNPPVVVFIHGGRWFRNDKAQIERYDRVNQLMDSGIALVSINYTYSTQAIWPAQLNDLRAAFNFVRNNADKYGYDASRIAVWGQSSGAHLALWSAFDQAQNPDAQLSALVSWYAPSDLYHMASDRKQDDVADRASMDEEPAPESILVGAKVVDNKALADKASPLEFLESLPSSTQLPATLLVHGTSDFVVSPLQTERLYKVMKARDGVESVSIRRVKDGGHGGDLFNAEVAPVVEFLKAAFQ</sequence>
<dbReference type="InterPro" id="IPR050300">
    <property type="entry name" value="GDXG_lipolytic_enzyme"/>
</dbReference>
<dbReference type="Proteomes" id="UP000252086">
    <property type="component" value="Unassembled WGS sequence"/>
</dbReference>
<feature type="domain" description="BD-FAE-like" evidence="3">
    <location>
        <begin position="43"/>
        <end position="251"/>
    </location>
</feature>
<dbReference type="EMBL" id="QNRF01000001">
    <property type="protein sequence ID" value="RBO86077.1"/>
    <property type="molecule type" value="Genomic_DNA"/>
</dbReference>
<accession>A0A366D7Q5</accession>
<proteinExistence type="predicted"/>
<feature type="chain" id="PRO_5016745689" evidence="2">
    <location>
        <begin position="27"/>
        <end position="293"/>
    </location>
</feature>
<dbReference type="PANTHER" id="PTHR48081">
    <property type="entry name" value="AB HYDROLASE SUPERFAMILY PROTEIN C4A8.06C"/>
    <property type="match status" value="1"/>
</dbReference>
<dbReference type="RefSeq" id="WP_113872961.1">
    <property type="nucleotide sequence ID" value="NZ_QNRF01000001.1"/>
</dbReference>